<organism evidence="2 3">
    <name type="scientific">Thalassomonas viridans</name>
    <dbReference type="NCBI Taxonomy" id="137584"/>
    <lineage>
        <taxon>Bacteria</taxon>
        <taxon>Pseudomonadati</taxon>
        <taxon>Pseudomonadota</taxon>
        <taxon>Gammaproteobacteria</taxon>
        <taxon>Alteromonadales</taxon>
        <taxon>Colwelliaceae</taxon>
        <taxon>Thalassomonas</taxon>
    </lineage>
</organism>
<dbReference type="PANTHER" id="PTHR12461">
    <property type="entry name" value="HYPOXIA-INDUCIBLE FACTOR 1 ALPHA INHIBITOR-RELATED"/>
    <property type="match status" value="1"/>
</dbReference>
<dbReference type="Pfam" id="PF13621">
    <property type="entry name" value="Cupin_8"/>
    <property type="match status" value="1"/>
</dbReference>
<feature type="domain" description="Cupin-like" evidence="1">
    <location>
        <begin position="24"/>
        <end position="261"/>
    </location>
</feature>
<dbReference type="Proteomes" id="UP000032352">
    <property type="component" value="Chromosome pTvir"/>
</dbReference>
<accession>A0AAE9ZBY6</accession>
<proteinExistence type="predicted"/>
<dbReference type="InterPro" id="IPR041667">
    <property type="entry name" value="Cupin_8"/>
</dbReference>
<evidence type="ECO:0000313" key="3">
    <source>
        <dbReference type="Proteomes" id="UP000032352"/>
    </source>
</evidence>
<dbReference type="RefSeq" id="WP_044837554.1">
    <property type="nucleotide sequence ID" value="NZ_CP059734.1"/>
</dbReference>
<name>A0AAE9ZBY6_9GAMM</name>
<reference evidence="2 3" key="2">
    <citation type="journal article" date="2022" name="Mar. Drugs">
        <title>Bioassay-Guided Fractionation Leads to the Detection of Cholic Acid Generated by the Rare Thalassomonas sp.</title>
        <authorList>
            <person name="Pheiffer F."/>
            <person name="Schneider Y.K."/>
            <person name="Hansen E.H."/>
            <person name="Andersen J.H."/>
            <person name="Isaksson J."/>
            <person name="Busche T."/>
            <person name="R C."/>
            <person name="Kalinowski J."/>
            <person name="Zyl L.V."/>
            <person name="Trindade M."/>
        </authorList>
    </citation>
    <scope>NUCLEOTIDE SEQUENCE [LARGE SCALE GENOMIC DNA]</scope>
    <source>
        <strain evidence="2 3">XOM25</strain>
    </source>
</reference>
<gene>
    <name evidence="2" type="ORF">SG34_031265</name>
</gene>
<dbReference type="EMBL" id="CP059734">
    <property type="protein sequence ID" value="WDE09245.1"/>
    <property type="molecule type" value="Genomic_DNA"/>
</dbReference>
<sequence length="308" mass="35837">MTQETSPAPELVLFETDAGCSKKELDRYINSCQPVLIRGLNLDAKALKRWTPEYFHQMIKNEGDVISPRRHTPVGTENISYKDITMAPQPISEIVADCIDPEDKAREIYVPGMRMTRLHYLEQDAPQSPLLQAINPDYGELFMGRNTQCVGHFHPELQALLCQMQGQKHVRLYPPSEFGKLQGFSIFSKHFSRCKINFYQHNRQDFPNTRGMDVQRYPEAAKARYRDLVLNPGDALFIPVHWTHVTQGKDWNVSMAYFWKARWREWGCNYPAIRTLARYPIKLVAFPFTLVGKIKGYRRMKRLSRQIS</sequence>
<evidence type="ECO:0000313" key="2">
    <source>
        <dbReference type="EMBL" id="WDE09245.1"/>
    </source>
</evidence>
<dbReference type="AlphaFoldDB" id="A0AAE9ZBY6"/>
<dbReference type="PANTHER" id="PTHR12461:SF102">
    <property type="entry name" value="LYSINE-SPECIFIC DEMETHYLASE JMJ31"/>
    <property type="match status" value="1"/>
</dbReference>
<evidence type="ECO:0000259" key="1">
    <source>
        <dbReference type="Pfam" id="PF13621"/>
    </source>
</evidence>
<keyword evidence="3" id="KW-1185">Reference proteome</keyword>
<dbReference type="SUPFAM" id="SSF51197">
    <property type="entry name" value="Clavaminate synthase-like"/>
    <property type="match status" value="1"/>
</dbReference>
<dbReference type="Gene3D" id="2.60.120.650">
    <property type="entry name" value="Cupin"/>
    <property type="match status" value="1"/>
</dbReference>
<reference evidence="2 3" key="1">
    <citation type="journal article" date="2015" name="Genome Announc.">
        <title>Draft Genome Sequences of Marine Isolates of Thalassomonas viridans and Thalassomonas actiniarum.</title>
        <authorList>
            <person name="Olonade I."/>
            <person name="van Zyl L.J."/>
            <person name="Trindade M."/>
        </authorList>
    </citation>
    <scope>NUCLEOTIDE SEQUENCE [LARGE SCALE GENOMIC DNA]</scope>
    <source>
        <strain evidence="2 3">XOM25</strain>
    </source>
</reference>
<dbReference type="KEGG" id="tvd:SG34_031265"/>
<protein>
    <submittedName>
        <fullName evidence="2">Cupin-like domain-containing protein</fullName>
    </submittedName>
</protein>